<dbReference type="GO" id="GO:0008270">
    <property type="term" value="F:zinc ion binding"/>
    <property type="evidence" value="ECO:0007669"/>
    <property type="project" value="UniProtKB-UniRule"/>
</dbReference>
<keyword evidence="5 12" id="KW-0235">DNA replication</keyword>
<dbReference type="FunFam" id="3.40.1360.10:FF:000002">
    <property type="entry name" value="DNA primase"/>
    <property type="match status" value="1"/>
</dbReference>
<evidence type="ECO:0000256" key="14">
    <source>
        <dbReference type="PIRSR" id="PIRSR002811-1"/>
    </source>
</evidence>
<dbReference type="Gene3D" id="1.10.860.10">
    <property type="entry name" value="DNAb Helicase, Chain A"/>
    <property type="match status" value="1"/>
</dbReference>
<evidence type="ECO:0000256" key="2">
    <source>
        <dbReference type="ARBA" id="ARBA00022515"/>
    </source>
</evidence>
<dbReference type="CDD" id="cd03364">
    <property type="entry name" value="TOPRIM_DnaG_primases"/>
    <property type="match status" value="1"/>
</dbReference>
<dbReference type="SMART" id="SM00493">
    <property type="entry name" value="TOPRIM"/>
    <property type="match status" value="1"/>
</dbReference>
<dbReference type="Pfam" id="PF10410">
    <property type="entry name" value="DnaB_bind"/>
    <property type="match status" value="1"/>
</dbReference>
<evidence type="ECO:0000256" key="1">
    <source>
        <dbReference type="ARBA" id="ARBA00022478"/>
    </source>
</evidence>
<dbReference type="GO" id="GO:0005737">
    <property type="term" value="C:cytoplasm"/>
    <property type="evidence" value="ECO:0007669"/>
    <property type="project" value="TreeGrafter"/>
</dbReference>
<keyword evidence="17" id="KW-1185">Reference proteome</keyword>
<dbReference type="EMBL" id="VDMB01000002">
    <property type="protein sequence ID" value="TYT75787.1"/>
    <property type="molecule type" value="Genomic_DNA"/>
</dbReference>
<keyword evidence="7 12" id="KW-0863">Zinc-finger</keyword>
<evidence type="ECO:0000256" key="3">
    <source>
        <dbReference type="ARBA" id="ARBA00022679"/>
    </source>
</evidence>
<reference evidence="16 17" key="1">
    <citation type="submission" date="2019-06" db="EMBL/GenBank/DDBJ databases">
        <title>Desulfobotulus mexicanus sp. nov., a novel sulfate-reducing bacterium isolated from the sediment of an alkaline crater lake in Mexico.</title>
        <authorList>
            <person name="Hirschler-Rea A."/>
        </authorList>
    </citation>
    <scope>NUCLEOTIDE SEQUENCE [LARGE SCALE GENOMIC DNA]</scope>
    <source>
        <strain evidence="16 17">PAR22N</strain>
    </source>
</reference>
<keyword evidence="9" id="KW-0460">Magnesium</keyword>
<dbReference type="InterPro" id="IPR016136">
    <property type="entry name" value="DNA_helicase_N/primase_C"/>
</dbReference>
<dbReference type="PROSITE" id="PS50880">
    <property type="entry name" value="TOPRIM"/>
    <property type="match status" value="1"/>
</dbReference>
<evidence type="ECO:0000256" key="5">
    <source>
        <dbReference type="ARBA" id="ARBA00022705"/>
    </source>
</evidence>
<dbReference type="PANTHER" id="PTHR30313:SF2">
    <property type="entry name" value="DNA PRIMASE"/>
    <property type="match status" value="1"/>
</dbReference>
<protein>
    <recommendedName>
        <fullName evidence="12 13">DNA primase</fullName>
        <ecNumber evidence="12">2.7.7.101</ecNumber>
    </recommendedName>
</protein>
<dbReference type="FunFam" id="3.90.580.10:FF:000001">
    <property type="entry name" value="DNA primase"/>
    <property type="match status" value="1"/>
</dbReference>
<dbReference type="PANTHER" id="PTHR30313">
    <property type="entry name" value="DNA PRIMASE"/>
    <property type="match status" value="1"/>
</dbReference>
<evidence type="ECO:0000256" key="8">
    <source>
        <dbReference type="ARBA" id="ARBA00022833"/>
    </source>
</evidence>
<dbReference type="GO" id="GO:0006269">
    <property type="term" value="P:DNA replication, synthesis of primer"/>
    <property type="evidence" value="ECO:0007669"/>
    <property type="project" value="UniProtKB-UniRule"/>
</dbReference>
<dbReference type="Proteomes" id="UP000321899">
    <property type="component" value="Unassembled WGS sequence"/>
</dbReference>
<feature type="domain" description="Toprim" evidence="15">
    <location>
        <begin position="267"/>
        <end position="348"/>
    </location>
</feature>
<keyword evidence="6 12" id="KW-0479">Metal-binding</keyword>
<dbReference type="HAMAP" id="MF_00974">
    <property type="entry name" value="DNA_primase_DnaG"/>
    <property type="match status" value="1"/>
</dbReference>
<comment type="catalytic activity">
    <reaction evidence="12">
        <text>ssDNA + n NTP = ssDNA/pppN(pN)n-1 hybrid + (n-1) diphosphate.</text>
        <dbReference type="EC" id="2.7.7.101"/>
    </reaction>
</comment>
<evidence type="ECO:0000256" key="9">
    <source>
        <dbReference type="ARBA" id="ARBA00022842"/>
    </source>
</evidence>
<comment type="subunit">
    <text evidence="12">Monomer. Interacts with DnaB.</text>
</comment>
<comment type="cofactor">
    <cofactor evidence="12 13 14">
        <name>Zn(2+)</name>
        <dbReference type="ChEBI" id="CHEBI:29105"/>
    </cofactor>
    <text evidence="12 13 14">Binds 1 zinc ion per monomer.</text>
</comment>
<feature type="zinc finger region" description="CHC2-type" evidence="12 14">
    <location>
        <begin position="49"/>
        <end position="73"/>
    </location>
</feature>
<dbReference type="FunFam" id="3.90.980.10:FF:000001">
    <property type="entry name" value="DNA primase"/>
    <property type="match status" value="1"/>
</dbReference>
<dbReference type="OrthoDB" id="9803773at2"/>
<dbReference type="GO" id="GO:0003899">
    <property type="term" value="F:DNA-directed RNA polymerase activity"/>
    <property type="evidence" value="ECO:0007669"/>
    <property type="project" value="UniProtKB-UniRule"/>
</dbReference>
<dbReference type="EC" id="2.7.7.101" evidence="12"/>
<evidence type="ECO:0000256" key="6">
    <source>
        <dbReference type="ARBA" id="ARBA00022723"/>
    </source>
</evidence>
<dbReference type="InterPro" id="IPR006171">
    <property type="entry name" value="TOPRIM_dom"/>
</dbReference>
<evidence type="ECO:0000313" key="16">
    <source>
        <dbReference type="EMBL" id="TYT75787.1"/>
    </source>
</evidence>
<evidence type="ECO:0000256" key="11">
    <source>
        <dbReference type="ARBA" id="ARBA00023163"/>
    </source>
</evidence>
<comment type="similarity">
    <text evidence="12 13">Belongs to the DnaG primase family.</text>
</comment>
<dbReference type="Gene3D" id="3.90.580.10">
    <property type="entry name" value="Zinc finger, CHC2-type domain"/>
    <property type="match status" value="1"/>
</dbReference>
<keyword evidence="4 12" id="KW-0548">Nucleotidyltransferase</keyword>
<dbReference type="PIRSF" id="PIRSF002811">
    <property type="entry name" value="DnaG"/>
    <property type="match status" value="1"/>
</dbReference>
<dbReference type="Pfam" id="PF08275">
    <property type="entry name" value="DNAG_N"/>
    <property type="match status" value="1"/>
</dbReference>
<evidence type="ECO:0000256" key="10">
    <source>
        <dbReference type="ARBA" id="ARBA00023125"/>
    </source>
</evidence>
<dbReference type="NCBIfam" id="TIGR01391">
    <property type="entry name" value="dnaG"/>
    <property type="match status" value="1"/>
</dbReference>
<dbReference type="InterPro" id="IPR002694">
    <property type="entry name" value="Znf_CHC2"/>
</dbReference>
<comment type="caution">
    <text evidence="16">The sequence shown here is derived from an EMBL/GenBank/DDBJ whole genome shotgun (WGS) entry which is preliminary data.</text>
</comment>
<evidence type="ECO:0000259" key="15">
    <source>
        <dbReference type="PROSITE" id="PS50880"/>
    </source>
</evidence>
<name>A0A5Q4VHN9_9BACT</name>
<evidence type="ECO:0000256" key="12">
    <source>
        <dbReference type="HAMAP-Rule" id="MF_00974"/>
    </source>
</evidence>
<dbReference type="SUPFAM" id="SSF56731">
    <property type="entry name" value="DNA primase core"/>
    <property type="match status" value="1"/>
</dbReference>
<dbReference type="InterPro" id="IPR034151">
    <property type="entry name" value="TOPRIM_DnaG_bac"/>
</dbReference>
<dbReference type="AlphaFoldDB" id="A0A5Q4VHN9"/>
<sequence length="605" mass="68040">MTQIWKRAALGTRITDETIETLRNVADIAQVVSDRVTLKRSGRRLAGLCPFHVEKTPSFSVDTERQMYHCFGCGAGGDVFSFVMQSEGLSFPDAVRSLADRFGVPLAENNDENDPASSERQALLDINRMASGVFRYGLLKSSQGSIAREYLKKRRISEEFSEVFSLGFIPDGWSYLLDYMVKKGLNTALLEKAGLVVCGRQGRFYDRFRNRIMFPIQDIQGRVIGFGGRVLGDENPKYLNSPETSLYHKARSLYGLYQARHEIRKKRVVYVVEGYFDVISLHQNGIPETVAGLGTALTREQVQLLRGYTERVVLVFDGDAAGLRAAERAAPILLSLAMDARVLLLPSGEDPDSFVRSYGKEVFLEKGAEAEPLFSFLIQSSLQRWGRNPAGRMRSLESLLPVIENITDSVVRDIYLRELADGLDIEERAVRDRLGKQVQPRHGQKQSREAMPVFSENLRMEEALISLLLSVPQSRERVSAMNAQDFFSDPVLKRIAVCLLKKDGAGTALNSSEILQDEEVQKRLARIGFQESVWNMENADTLISQFQRLQQQTQRGSGLMDRIKAAEAGRDQARLMALLEQKQQQAREAAKIGLSRVVTPRRHIQ</sequence>
<gene>
    <name evidence="12" type="primary">dnaG</name>
    <name evidence="16" type="ORF">FIM25_02445</name>
</gene>
<proteinExistence type="inferred from homology"/>
<keyword evidence="8 12" id="KW-0862">Zinc</keyword>
<dbReference type="GO" id="GO:0000428">
    <property type="term" value="C:DNA-directed RNA polymerase complex"/>
    <property type="evidence" value="ECO:0007669"/>
    <property type="project" value="UniProtKB-KW"/>
</dbReference>
<dbReference type="InterPro" id="IPR013264">
    <property type="entry name" value="DNAG_N"/>
</dbReference>
<keyword evidence="2 12" id="KW-0639">Primosome</keyword>
<organism evidence="16 17">
    <name type="scientific">Desulfobotulus mexicanus</name>
    <dbReference type="NCBI Taxonomy" id="2586642"/>
    <lineage>
        <taxon>Bacteria</taxon>
        <taxon>Pseudomonadati</taxon>
        <taxon>Thermodesulfobacteriota</taxon>
        <taxon>Desulfobacteria</taxon>
        <taxon>Desulfobacterales</taxon>
        <taxon>Desulfobacteraceae</taxon>
        <taxon>Desulfobotulus</taxon>
    </lineage>
</organism>
<keyword evidence="10 12" id="KW-0238">DNA-binding</keyword>
<dbReference type="SUPFAM" id="SSF57783">
    <property type="entry name" value="Zinc beta-ribbon"/>
    <property type="match status" value="1"/>
</dbReference>
<dbReference type="InterPro" id="IPR050219">
    <property type="entry name" value="DnaG_primase"/>
</dbReference>
<dbReference type="InterPro" id="IPR030846">
    <property type="entry name" value="DnaG_bac"/>
</dbReference>
<dbReference type="Pfam" id="PF13155">
    <property type="entry name" value="Toprim_2"/>
    <property type="match status" value="1"/>
</dbReference>
<evidence type="ECO:0000256" key="7">
    <source>
        <dbReference type="ARBA" id="ARBA00022771"/>
    </source>
</evidence>
<dbReference type="InterPro" id="IPR036977">
    <property type="entry name" value="DNA_primase_Znf_CHC2"/>
</dbReference>
<evidence type="ECO:0000256" key="4">
    <source>
        <dbReference type="ARBA" id="ARBA00022695"/>
    </source>
</evidence>
<accession>A0A5Q4VHN9</accession>
<dbReference type="Gene3D" id="3.90.980.10">
    <property type="entry name" value="DNA primase, catalytic core, N-terminal domain"/>
    <property type="match status" value="1"/>
</dbReference>
<comment type="function">
    <text evidence="12 13">RNA polymerase that catalyzes the synthesis of short RNA molecules used as primers for DNA polymerase during DNA replication.</text>
</comment>
<dbReference type="SMART" id="SM00400">
    <property type="entry name" value="ZnF_CHCC"/>
    <property type="match status" value="1"/>
</dbReference>
<dbReference type="GO" id="GO:0003677">
    <property type="term" value="F:DNA binding"/>
    <property type="evidence" value="ECO:0007669"/>
    <property type="project" value="UniProtKB-KW"/>
</dbReference>
<evidence type="ECO:0000313" key="17">
    <source>
        <dbReference type="Proteomes" id="UP000321899"/>
    </source>
</evidence>
<dbReference type="InterPro" id="IPR019475">
    <property type="entry name" value="DNA_primase_DnaB-bd"/>
</dbReference>
<dbReference type="InterPro" id="IPR037068">
    <property type="entry name" value="DNA_primase_core_N_sf"/>
</dbReference>
<keyword evidence="3 12" id="KW-0808">Transferase</keyword>
<dbReference type="InterPro" id="IPR006295">
    <property type="entry name" value="DNA_primase_DnaG"/>
</dbReference>
<evidence type="ECO:0000256" key="13">
    <source>
        <dbReference type="PIRNR" id="PIRNR002811"/>
    </source>
</evidence>
<dbReference type="GO" id="GO:1990077">
    <property type="term" value="C:primosome complex"/>
    <property type="evidence" value="ECO:0007669"/>
    <property type="project" value="UniProtKB-KW"/>
</dbReference>
<dbReference type="Gene3D" id="3.40.1360.10">
    <property type="match status" value="1"/>
</dbReference>
<keyword evidence="11 12" id="KW-0804">Transcription</keyword>
<keyword evidence="1 12" id="KW-0240">DNA-directed RNA polymerase</keyword>
<dbReference type="Pfam" id="PF01807">
    <property type="entry name" value="Zn_ribbon_DnaG"/>
    <property type="match status" value="1"/>
</dbReference>
<comment type="domain">
    <text evidence="12">Contains an N-terminal zinc-binding domain, a central core domain that contains the primase activity, and a C-terminal DnaB-binding domain.</text>
</comment>